<accession>A0ABN8N7D9</accession>
<organism evidence="1 2">
    <name type="scientific">Porites lobata</name>
    <dbReference type="NCBI Taxonomy" id="104759"/>
    <lineage>
        <taxon>Eukaryota</taxon>
        <taxon>Metazoa</taxon>
        <taxon>Cnidaria</taxon>
        <taxon>Anthozoa</taxon>
        <taxon>Hexacorallia</taxon>
        <taxon>Scleractinia</taxon>
        <taxon>Fungiina</taxon>
        <taxon>Poritidae</taxon>
        <taxon>Porites</taxon>
    </lineage>
</organism>
<keyword evidence="2" id="KW-1185">Reference proteome</keyword>
<sequence>MQTTLKFDIRNCVDHNFDFNDDDDEELTGMLHELGSTWIFGNGTGMLPNIPQGDLFEEFHRRWKSGIIHPVGPDVHINVEDHKSFCEALYQLHKLKNEIDERDIVYIGLRELEDNGYAK</sequence>
<feature type="non-terminal residue" evidence="1">
    <location>
        <position position="119"/>
    </location>
</feature>
<proteinExistence type="predicted"/>
<evidence type="ECO:0000313" key="1">
    <source>
        <dbReference type="EMBL" id="CAH3040941.1"/>
    </source>
</evidence>
<name>A0ABN8N7D9_9CNID</name>
<protein>
    <recommendedName>
        <fullName evidence="3">Barstar (barnase inhibitor) domain-containing protein</fullName>
    </recommendedName>
</protein>
<reference evidence="1 2" key="1">
    <citation type="submission" date="2022-05" db="EMBL/GenBank/DDBJ databases">
        <authorList>
            <consortium name="Genoscope - CEA"/>
            <person name="William W."/>
        </authorList>
    </citation>
    <scope>NUCLEOTIDE SEQUENCE [LARGE SCALE GENOMIC DNA]</scope>
</reference>
<comment type="caution">
    <text evidence="1">The sequence shown here is derived from an EMBL/GenBank/DDBJ whole genome shotgun (WGS) entry which is preliminary data.</text>
</comment>
<evidence type="ECO:0008006" key="3">
    <source>
        <dbReference type="Google" id="ProtNLM"/>
    </source>
</evidence>
<evidence type="ECO:0000313" key="2">
    <source>
        <dbReference type="Proteomes" id="UP001159405"/>
    </source>
</evidence>
<dbReference type="EMBL" id="CALNXK010000008">
    <property type="protein sequence ID" value="CAH3040941.1"/>
    <property type="molecule type" value="Genomic_DNA"/>
</dbReference>
<dbReference type="Proteomes" id="UP001159405">
    <property type="component" value="Unassembled WGS sequence"/>
</dbReference>
<gene>
    <name evidence="1" type="ORF">PLOB_00045599</name>
</gene>